<feature type="transmembrane region" description="Helical" evidence="2">
    <location>
        <begin position="45"/>
        <end position="64"/>
    </location>
</feature>
<keyword evidence="4" id="KW-1185">Reference proteome</keyword>
<gene>
    <name evidence="3" type="ORF">J2W40_000137</name>
</gene>
<reference evidence="3 4" key="1">
    <citation type="submission" date="2023-07" db="EMBL/GenBank/DDBJ databases">
        <title>Sorghum-associated microbial communities from plants grown in Nebraska, USA.</title>
        <authorList>
            <person name="Schachtman D."/>
        </authorList>
    </citation>
    <scope>NUCLEOTIDE SEQUENCE [LARGE SCALE GENOMIC DNA]</scope>
    <source>
        <strain evidence="3 4">4256</strain>
    </source>
</reference>
<sequence length="300" mass="31497">MVMASLGGLVAALAVLLTPVGLIEMLVASSGLSEALPAAAPPLGLKARILIALFAAIMVMGIILTMRRDAIVATEPIEKKQRVERAKGARKMGFAFSKWAALARGRSIESVEGAPPTLRRADAHPDAPARAPIFASRDLNGVDIFARPESGRRGLVAQALVDAPAIRSTPDFPMPAAPLPVAEADLPQPAFLRPAAPLIEPEAADAEESAPFIEAKAPPAPLPTPAPRPSTQGLTIGQLTERLERGLSQRRRTASEDGIRVLADMPPAMPVPVRDTPDTDTDAALRAALGTLRSMTGRAR</sequence>
<protein>
    <submittedName>
        <fullName evidence="3">Uncharacterized protein</fullName>
    </submittedName>
</protein>
<dbReference type="EMBL" id="JAVDWV010000001">
    <property type="protein sequence ID" value="MDR7153343.1"/>
    <property type="molecule type" value="Genomic_DNA"/>
</dbReference>
<keyword evidence="2" id="KW-0472">Membrane</keyword>
<organism evidence="3 4">
    <name type="scientific">Sphingobium xenophagum</name>
    <dbReference type="NCBI Taxonomy" id="121428"/>
    <lineage>
        <taxon>Bacteria</taxon>
        <taxon>Pseudomonadati</taxon>
        <taxon>Pseudomonadota</taxon>
        <taxon>Alphaproteobacteria</taxon>
        <taxon>Sphingomonadales</taxon>
        <taxon>Sphingomonadaceae</taxon>
        <taxon>Sphingobium</taxon>
    </lineage>
</organism>
<name>A0ABU1WVL8_SPHXE</name>
<dbReference type="Proteomes" id="UP001267638">
    <property type="component" value="Unassembled WGS sequence"/>
</dbReference>
<keyword evidence="2" id="KW-1133">Transmembrane helix</keyword>
<evidence type="ECO:0000256" key="2">
    <source>
        <dbReference type="SAM" id="Phobius"/>
    </source>
</evidence>
<evidence type="ECO:0000313" key="3">
    <source>
        <dbReference type="EMBL" id="MDR7153343.1"/>
    </source>
</evidence>
<dbReference type="RefSeq" id="WP_310221120.1">
    <property type="nucleotide sequence ID" value="NZ_JAVDWV010000001.1"/>
</dbReference>
<feature type="region of interest" description="Disordered" evidence="1">
    <location>
        <begin position="215"/>
        <end position="234"/>
    </location>
</feature>
<comment type="caution">
    <text evidence="3">The sequence shown here is derived from an EMBL/GenBank/DDBJ whole genome shotgun (WGS) entry which is preliminary data.</text>
</comment>
<proteinExistence type="predicted"/>
<evidence type="ECO:0000313" key="4">
    <source>
        <dbReference type="Proteomes" id="UP001267638"/>
    </source>
</evidence>
<evidence type="ECO:0000256" key="1">
    <source>
        <dbReference type="SAM" id="MobiDB-lite"/>
    </source>
</evidence>
<accession>A0ABU1WVL8</accession>
<feature type="compositionally biased region" description="Pro residues" evidence="1">
    <location>
        <begin position="218"/>
        <end position="228"/>
    </location>
</feature>
<keyword evidence="2" id="KW-0812">Transmembrane</keyword>